<evidence type="ECO:0000313" key="2">
    <source>
        <dbReference type="Proteomes" id="UP000252669"/>
    </source>
</evidence>
<organism evidence="1 2">
    <name type="scientific">Aliarcobacter vitoriensis</name>
    <dbReference type="NCBI Taxonomy" id="2011099"/>
    <lineage>
        <taxon>Bacteria</taxon>
        <taxon>Pseudomonadati</taxon>
        <taxon>Campylobacterota</taxon>
        <taxon>Epsilonproteobacteria</taxon>
        <taxon>Campylobacterales</taxon>
        <taxon>Arcobacteraceae</taxon>
        <taxon>Aliarcobacter</taxon>
    </lineage>
</organism>
<dbReference type="SUPFAM" id="SSF47413">
    <property type="entry name" value="lambda repressor-like DNA-binding domains"/>
    <property type="match status" value="1"/>
</dbReference>
<evidence type="ECO:0000313" key="1">
    <source>
        <dbReference type="EMBL" id="RBQ28130.1"/>
    </source>
</evidence>
<keyword evidence="2" id="KW-1185">Reference proteome</keyword>
<gene>
    <name evidence="1" type="ORF">CRU91_10980</name>
</gene>
<proteinExistence type="predicted"/>
<dbReference type="OrthoDB" id="5325244at2"/>
<dbReference type="Proteomes" id="UP000252669">
    <property type="component" value="Unassembled WGS sequence"/>
</dbReference>
<accession>A0A366MRA1</accession>
<sequence>MDKEEFKKLLKNANFSKKSFASFVGLKYQSVNTWGNNNRAIPYWVKSWLNLYIENLKYQKMKDILKDSGVCKE</sequence>
<protein>
    <submittedName>
        <fullName evidence="1">Uncharacterized protein</fullName>
    </submittedName>
</protein>
<dbReference type="InterPro" id="IPR010982">
    <property type="entry name" value="Lambda_DNA-bd_dom_sf"/>
</dbReference>
<name>A0A366MRA1_9BACT</name>
<dbReference type="EMBL" id="PDKB01000023">
    <property type="protein sequence ID" value="RBQ28130.1"/>
    <property type="molecule type" value="Genomic_DNA"/>
</dbReference>
<dbReference type="AlphaFoldDB" id="A0A366MRA1"/>
<reference evidence="1 2" key="1">
    <citation type="submission" date="2017-10" db="EMBL/GenBank/DDBJ databases">
        <title>Genomics of the genus Arcobacter.</title>
        <authorList>
            <person name="Perez-Cataluna A."/>
            <person name="Figueras M.J."/>
        </authorList>
    </citation>
    <scope>NUCLEOTIDE SEQUENCE [LARGE SCALE GENOMIC DNA]</scope>
    <source>
        <strain evidence="1 2">CECT 9230</strain>
    </source>
</reference>
<comment type="caution">
    <text evidence="1">The sequence shown here is derived from an EMBL/GenBank/DDBJ whole genome shotgun (WGS) entry which is preliminary data.</text>
</comment>
<dbReference type="RefSeq" id="WP_113895268.1">
    <property type="nucleotide sequence ID" value="NZ_CP182882.1"/>
</dbReference>
<dbReference type="GO" id="GO:0003677">
    <property type="term" value="F:DNA binding"/>
    <property type="evidence" value="ECO:0007669"/>
    <property type="project" value="InterPro"/>
</dbReference>